<reference evidence="1 2" key="2">
    <citation type="submission" date="2018-11" db="EMBL/GenBank/DDBJ databases">
        <authorList>
            <consortium name="Pathogen Informatics"/>
        </authorList>
    </citation>
    <scope>NUCLEOTIDE SEQUENCE [LARGE SCALE GENOMIC DNA]</scope>
</reference>
<dbReference type="Proteomes" id="UP000050794">
    <property type="component" value="Unassembled WGS sequence"/>
</dbReference>
<evidence type="ECO:0000313" key="1">
    <source>
        <dbReference type="EMBL" id="VDM46916.1"/>
    </source>
</evidence>
<dbReference type="AlphaFoldDB" id="A0A183V4C5"/>
<accession>A0A183V4C5</accession>
<evidence type="ECO:0000313" key="3">
    <source>
        <dbReference type="WBParaSite" id="TCNE_0001559601-mRNA-1"/>
    </source>
</evidence>
<dbReference type="EMBL" id="UYWY01022973">
    <property type="protein sequence ID" value="VDM46916.1"/>
    <property type="molecule type" value="Genomic_DNA"/>
</dbReference>
<proteinExistence type="predicted"/>
<protein>
    <submittedName>
        <fullName evidence="3">Intraflagellar transport protein 43 homolog</fullName>
    </submittedName>
</protein>
<organism evidence="2 3">
    <name type="scientific">Toxocara canis</name>
    <name type="common">Canine roundworm</name>
    <dbReference type="NCBI Taxonomy" id="6265"/>
    <lineage>
        <taxon>Eukaryota</taxon>
        <taxon>Metazoa</taxon>
        <taxon>Ecdysozoa</taxon>
        <taxon>Nematoda</taxon>
        <taxon>Chromadorea</taxon>
        <taxon>Rhabditida</taxon>
        <taxon>Spirurina</taxon>
        <taxon>Ascaridomorpha</taxon>
        <taxon>Ascaridoidea</taxon>
        <taxon>Toxocaridae</taxon>
        <taxon>Toxocara</taxon>
    </lineage>
</organism>
<sequence>MVTVTIQQYQKLQVNDEWMDLKENEELDSVGCTQKTHRWREVEHDATLDSSYKTFKRCVLAPSKTGDGETGSPGLR</sequence>
<keyword evidence="2" id="KW-1185">Reference proteome</keyword>
<dbReference type="WBParaSite" id="TCNE_0001559601-mRNA-1">
    <property type="protein sequence ID" value="TCNE_0001559601-mRNA-1"/>
    <property type="gene ID" value="TCNE_0001559601"/>
</dbReference>
<gene>
    <name evidence="1" type="ORF">TCNE_LOCUS15595</name>
</gene>
<evidence type="ECO:0000313" key="2">
    <source>
        <dbReference type="Proteomes" id="UP000050794"/>
    </source>
</evidence>
<name>A0A183V4C5_TOXCA</name>
<reference evidence="3" key="1">
    <citation type="submission" date="2016-06" db="UniProtKB">
        <authorList>
            <consortium name="WormBaseParasite"/>
        </authorList>
    </citation>
    <scope>IDENTIFICATION</scope>
</reference>